<dbReference type="InterPro" id="IPR043132">
    <property type="entry name" value="BCAT-like_C"/>
</dbReference>
<comment type="pathway">
    <text evidence="1">Amino-acid biosynthesis; L-isoleucine biosynthesis; L-isoleucine from 2-oxobutanoate: step 4/4.</text>
</comment>
<dbReference type="EC" id="2.6.1.42" evidence="5"/>
<evidence type="ECO:0000256" key="8">
    <source>
        <dbReference type="ARBA" id="ARBA00049229"/>
    </source>
</evidence>
<evidence type="ECO:0000313" key="9">
    <source>
        <dbReference type="EMBL" id="PZP57233.1"/>
    </source>
</evidence>
<gene>
    <name evidence="9" type="ORF">DI586_01175</name>
</gene>
<dbReference type="InterPro" id="IPR001544">
    <property type="entry name" value="Aminotrans_IV"/>
</dbReference>
<dbReference type="Gene3D" id="3.30.470.10">
    <property type="match status" value="1"/>
</dbReference>
<accession>A0A2W5FQI0</accession>
<dbReference type="GO" id="GO:0046394">
    <property type="term" value="P:carboxylic acid biosynthetic process"/>
    <property type="evidence" value="ECO:0007669"/>
    <property type="project" value="UniProtKB-ARBA"/>
</dbReference>
<dbReference type="PANTHER" id="PTHR42743">
    <property type="entry name" value="AMINO-ACID AMINOTRANSFERASE"/>
    <property type="match status" value="1"/>
</dbReference>
<sequence length="250" mass="27642">MFCFFHDQFIEEEKVSVSMNDRGFTLGDGVFDTQVTTEGVLLDADLHFERLLNDAIILGIPFDKTILDLNTISTMLLARNSISTGRWVVRTQITRGIGLRGLTPPKDAHPTLVMRATPAPQIDDTPARAIIATTTRRNEHSPLSRIKSTNYGDNMLSLLEAQDYGAEDAILLNTEGHAACATTANIFIVENGIWITPPVSDGALPGITRMKLIAEHRAREEHITPERLQAAQEIYKSNSVIGLRKIILPI</sequence>
<comment type="catalytic activity">
    <reaction evidence="6">
        <text>L-valine + 2-oxoglutarate = 3-methyl-2-oxobutanoate + L-glutamate</text>
        <dbReference type="Rhea" id="RHEA:24813"/>
        <dbReference type="ChEBI" id="CHEBI:11851"/>
        <dbReference type="ChEBI" id="CHEBI:16810"/>
        <dbReference type="ChEBI" id="CHEBI:29985"/>
        <dbReference type="ChEBI" id="CHEBI:57762"/>
        <dbReference type="EC" id="2.6.1.42"/>
    </reaction>
</comment>
<dbReference type="InterPro" id="IPR050571">
    <property type="entry name" value="Class-IV_PLP-Dep_Aminotrnsfr"/>
</dbReference>
<comment type="pathway">
    <text evidence="2">Amino-acid biosynthesis; L-valine biosynthesis; L-valine from pyruvate: step 4/4.</text>
</comment>
<evidence type="ECO:0000256" key="1">
    <source>
        <dbReference type="ARBA" id="ARBA00004824"/>
    </source>
</evidence>
<dbReference type="Proteomes" id="UP000249739">
    <property type="component" value="Unassembled WGS sequence"/>
</dbReference>
<comment type="pathway">
    <text evidence="3">Amino-acid biosynthesis; L-leucine biosynthesis; L-leucine from 3-methyl-2-oxobutanoate: step 4/4.</text>
</comment>
<evidence type="ECO:0000256" key="5">
    <source>
        <dbReference type="ARBA" id="ARBA00013053"/>
    </source>
</evidence>
<comment type="catalytic activity">
    <reaction evidence="8">
        <text>L-leucine + 2-oxoglutarate = 4-methyl-2-oxopentanoate + L-glutamate</text>
        <dbReference type="Rhea" id="RHEA:18321"/>
        <dbReference type="ChEBI" id="CHEBI:16810"/>
        <dbReference type="ChEBI" id="CHEBI:17865"/>
        <dbReference type="ChEBI" id="CHEBI:29985"/>
        <dbReference type="ChEBI" id="CHEBI:57427"/>
        <dbReference type="EC" id="2.6.1.42"/>
    </reaction>
</comment>
<dbReference type="GO" id="GO:0004084">
    <property type="term" value="F:branched-chain-amino-acid transaminase activity"/>
    <property type="evidence" value="ECO:0007669"/>
    <property type="project" value="UniProtKB-EC"/>
</dbReference>
<evidence type="ECO:0000256" key="6">
    <source>
        <dbReference type="ARBA" id="ARBA00048212"/>
    </source>
</evidence>
<evidence type="ECO:0000256" key="2">
    <source>
        <dbReference type="ARBA" id="ARBA00004931"/>
    </source>
</evidence>
<dbReference type="SUPFAM" id="SSF56752">
    <property type="entry name" value="D-aminoacid aminotransferase-like PLP-dependent enzymes"/>
    <property type="match status" value="1"/>
</dbReference>
<reference evidence="9 10" key="1">
    <citation type="submission" date="2017-08" db="EMBL/GenBank/DDBJ databases">
        <title>Infants hospitalized years apart are colonized by the same room-sourced microbial strains.</title>
        <authorList>
            <person name="Brooks B."/>
            <person name="Olm M.R."/>
            <person name="Firek B.A."/>
            <person name="Baker R."/>
            <person name="Thomas B.C."/>
            <person name="Morowitz M.J."/>
            <person name="Banfield J.F."/>
        </authorList>
    </citation>
    <scope>NUCLEOTIDE SEQUENCE [LARGE SCALE GENOMIC DNA]</scope>
    <source>
        <strain evidence="9">S2_006_000_R2_64</strain>
    </source>
</reference>
<evidence type="ECO:0000256" key="3">
    <source>
        <dbReference type="ARBA" id="ARBA00005072"/>
    </source>
</evidence>
<evidence type="ECO:0000256" key="4">
    <source>
        <dbReference type="ARBA" id="ARBA00009320"/>
    </source>
</evidence>
<comment type="caution">
    <text evidence="9">The sequence shown here is derived from an EMBL/GenBank/DDBJ whole genome shotgun (WGS) entry which is preliminary data.</text>
</comment>
<dbReference type="InterPro" id="IPR036038">
    <property type="entry name" value="Aminotransferase-like"/>
</dbReference>
<dbReference type="EMBL" id="QFOT01000005">
    <property type="protein sequence ID" value="PZP57233.1"/>
    <property type="molecule type" value="Genomic_DNA"/>
</dbReference>
<protein>
    <recommendedName>
        <fullName evidence="5">branched-chain-amino-acid transaminase</fullName>
        <ecNumber evidence="5">2.6.1.42</ecNumber>
    </recommendedName>
</protein>
<dbReference type="InterPro" id="IPR043131">
    <property type="entry name" value="BCAT-like_N"/>
</dbReference>
<name>A0A2W5FQI0_9BACT</name>
<dbReference type="PANTHER" id="PTHR42743:SF11">
    <property type="entry name" value="AMINODEOXYCHORISMATE LYASE"/>
    <property type="match status" value="1"/>
</dbReference>
<evidence type="ECO:0000313" key="10">
    <source>
        <dbReference type="Proteomes" id="UP000249739"/>
    </source>
</evidence>
<dbReference type="AlphaFoldDB" id="A0A2W5FQI0"/>
<comment type="catalytic activity">
    <reaction evidence="7">
        <text>L-isoleucine + 2-oxoglutarate = (S)-3-methyl-2-oxopentanoate + L-glutamate</text>
        <dbReference type="Rhea" id="RHEA:24801"/>
        <dbReference type="ChEBI" id="CHEBI:16810"/>
        <dbReference type="ChEBI" id="CHEBI:29985"/>
        <dbReference type="ChEBI" id="CHEBI:35146"/>
        <dbReference type="ChEBI" id="CHEBI:58045"/>
        <dbReference type="EC" id="2.6.1.42"/>
    </reaction>
</comment>
<dbReference type="Gene3D" id="3.20.10.10">
    <property type="entry name" value="D-amino Acid Aminotransferase, subunit A, domain 2"/>
    <property type="match status" value="1"/>
</dbReference>
<evidence type="ECO:0000256" key="7">
    <source>
        <dbReference type="ARBA" id="ARBA00048798"/>
    </source>
</evidence>
<dbReference type="Pfam" id="PF01063">
    <property type="entry name" value="Aminotran_4"/>
    <property type="match status" value="1"/>
</dbReference>
<comment type="similarity">
    <text evidence="4">Belongs to the class-IV pyridoxal-phosphate-dependent aminotransferase family.</text>
</comment>
<proteinExistence type="inferred from homology"/>
<organism evidence="9 10">
    <name type="scientific">Micavibrio aeruginosavorus</name>
    <dbReference type="NCBI Taxonomy" id="349221"/>
    <lineage>
        <taxon>Bacteria</taxon>
        <taxon>Pseudomonadati</taxon>
        <taxon>Bdellovibrionota</taxon>
        <taxon>Bdellovibrionia</taxon>
        <taxon>Bdellovibrionales</taxon>
        <taxon>Pseudobdellovibrionaceae</taxon>
        <taxon>Micavibrio</taxon>
    </lineage>
</organism>